<sequence>MSQTPPRGKRRRTEEADPKGSGTVAEAGRDAGNAKANTNHPRPRPVSVDVNGNSEPMDEAGELRGFNIRRDIGPGASPLLRTDQATTPEKGSPHDAFCFICKREMDLLDCYTCRRSYHQRCLDQPLDQFYHSNNFFCRVCVNRQWHEHLPPPSPPPSPPLERQRVALPSHRPSVQPGAEVQAPPISPAPSATPNQNAQSSGQTSFTWLSQNQFTAPLTRSSTIASPRTSTPMSGVINLSGPGRSIVSGPRGPRSRFSTLSPEVDDAVSLLLRELEYLGDARQKISQLEDVIVRLQQDVKINENALILAQRNAASSNQRSSEALRVENERLKKEVDDLSRLLADEKSRSQSHQADAEHWKSQALSRQAELEELRGKLKSLLSG</sequence>
<protein>
    <recommendedName>
        <fullName evidence="6">PHD-type domain-containing protein</fullName>
    </recommendedName>
</protein>
<dbReference type="SMART" id="SM00249">
    <property type="entry name" value="PHD"/>
    <property type="match status" value="1"/>
</dbReference>
<evidence type="ECO:0000256" key="5">
    <source>
        <dbReference type="SAM" id="MobiDB-lite"/>
    </source>
</evidence>
<evidence type="ECO:0000256" key="2">
    <source>
        <dbReference type="ARBA" id="ARBA00022771"/>
    </source>
</evidence>
<name>A0ABY2HBS7_9HYPO</name>
<reference evidence="7 8" key="1">
    <citation type="submission" date="2018-01" db="EMBL/GenBank/DDBJ databases">
        <title>Genome characterization of the sugarcane-associated fungus Trichoderma ghanense CCMA-1212 and their application in lignocelulose bioconversion.</title>
        <authorList>
            <person name="Steindorff A.S."/>
            <person name="Mendes T.D."/>
            <person name="Vilela E.S.D."/>
            <person name="Rodrigues D.S."/>
            <person name="Formighieri E.F."/>
            <person name="Melo I.S."/>
            <person name="Favaro L.C.L."/>
        </authorList>
    </citation>
    <scope>NUCLEOTIDE SEQUENCE [LARGE SCALE GENOMIC DNA]</scope>
    <source>
        <strain evidence="7 8">CCMA-1212</strain>
    </source>
</reference>
<organism evidence="7 8">
    <name type="scientific">Trichoderma ghanense</name>
    <dbReference type="NCBI Taxonomy" id="65468"/>
    <lineage>
        <taxon>Eukaryota</taxon>
        <taxon>Fungi</taxon>
        <taxon>Dikarya</taxon>
        <taxon>Ascomycota</taxon>
        <taxon>Pezizomycotina</taxon>
        <taxon>Sordariomycetes</taxon>
        <taxon>Hypocreomycetidae</taxon>
        <taxon>Hypocreales</taxon>
        <taxon>Hypocreaceae</taxon>
        <taxon>Trichoderma</taxon>
    </lineage>
</organism>
<dbReference type="InterPro" id="IPR013083">
    <property type="entry name" value="Znf_RING/FYVE/PHD"/>
</dbReference>
<dbReference type="Proteomes" id="UP001642720">
    <property type="component" value="Unassembled WGS sequence"/>
</dbReference>
<evidence type="ECO:0000313" key="7">
    <source>
        <dbReference type="EMBL" id="TFB05616.1"/>
    </source>
</evidence>
<keyword evidence="1" id="KW-0479">Metal-binding</keyword>
<keyword evidence="2 4" id="KW-0863">Zinc-finger</keyword>
<dbReference type="Gene3D" id="3.30.40.10">
    <property type="entry name" value="Zinc/RING finger domain, C3HC4 (zinc finger)"/>
    <property type="match status" value="1"/>
</dbReference>
<dbReference type="PROSITE" id="PS50016">
    <property type="entry name" value="ZF_PHD_2"/>
    <property type="match status" value="1"/>
</dbReference>
<dbReference type="InterPro" id="IPR001965">
    <property type="entry name" value="Znf_PHD"/>
</dbReference>
<comment type="caution">
    <text evidence="7">The sequence shown here is derived from an EMBL/GenBank/DDBJ whole genome shotgun (WGS) entry which is preliminary data.</text>
</comment>
<evidence type="ECO:0000259" key="6">
    <source>
        <dbReference type="PROSITE" id="PS50016"/>
    </source>
</evidence>
<dbReference type="InterPro" id="IPR019786">
    <property type="entry name" value="Zinc_finger_PHD-type_CS"/>
</dbReference>
<accession>A0ABY2HBS7</accession>
<dbReference type="RefSeq" id="XP_073561817.1">
    <property type="nucleotide sequence ID" value="XM_073698843.1"/>
</dbReference>
<dbReference type="InterPro" id="IPR019787">
    <property type="entry name" value="Znf_PHD-finger"/>
</dbReference>
<keyword evidence="3" id="KW-0862">Zinc</keyword>
<evidence type="ECO:0000256" key="4">
    <source>
        <dbReference type="PROSITE-ProRule" id="PRU00146"/>
    </source>
</evidence>
<dbReference type="InterPro" id="IPR011011">
    <property type="entry name" value="Znf_FYVE_PHD"/>
</dbReference>
<dbReference type="PROSITE" id="PS01359">
    <property type="entry name" value="ZF_PHD_1"/>
    <property type="match status" value="1"/>
</dbReference>
<dbReference type="SUPFAM" id="SSF57903">
    <property type="entry name" value="FYVE/PHD zinc finger"/>
    <property type="match status" value="1"/>
</dbReference>
<dbReference type="CDD" id="cd15489">
    <property type="entry name" value="PHD_SF"/>
    <property type="match status" value="1"/>
</dbReference>
<feature type="compositionally biased region" description="Polar residues" evidence="5">
    <location>
        <begin position="218"/>
        <end position="232"/>
    </location>
</feature>
<feature type="compositionally biased region" description="Polar residues" evidence="5">
    <location>
        <begin position="194"/>
        <end position="203"/>
    </location>
</feature>
<feature type="region of interest" description="Disordered" evidence="5">
    <location>
        <begin position="218"/>
        <end position="258"/>
    </location>
</feature>
<dbReference type="Pfam" id="PF00628">
    <property type="entry name" value="PHD"/>
    <property type="match status" value="1"/>
</dbReference>
<dbReference type="GeneID" id="300573293"/>
<feature type="region of interest" description="Disordered" evidence="5">
    <location>
        <begin position="341"/>
        <end position="361"/>
    </location>
</feature>
<proteinExistence type="predicted"/>
<feature type="region of interest" description="Disordered" evidence="5">
    <location>
        <begin position="1"/>
        <end position="93"/>
    </location>
</feature>
<evidence type="ECO:0000313" key="8">
    <source>
        <dbReference type="Proteomes" id="UP001642720"/>
    </source>
</evidence>
<gene>
    <name evidence="7" type="ORF">CCMA1212_001417</name>
</gene>
<evidence type="ECO:0000256" key="3">
    <source>
        <dbReference type="ARBA" id="ARBA00022833"/>
    </source>
</evidence>
<dbReference type="EMBL" id="PPTA01000002">
    <property type="protein sequence ID" value="TFB05616.1"/>
    <property type="molecule type" value="Genomic_DNA"/>
</dbReference>
<feature type="compositionally biased region" description="Basic and acidic residues" evidence="5">
    <location>
        <begin position="341"/>
        <end position="359"/>
    </location>
</feature>
<feature type="domain" description="PHD-type" evidence="6">
    <location>
        <begin position="95"/>
        <end position="143"/>
    </location>
</feature>
<feature type="region of interest" description="Disordered" evidence="5">
    <location>
        <begin position="171"/>
        <end position="203"/>
    </location>
</feature>
<evidence type="ECO:0000256" key="1">
    <source>
        <dbReference type="ARBA" id="ARBA00022723"/>
    </source>
</evidence>
<keyword evidence="8" id="KW-1185">Reference proteome</keyword>